<evidence type="ECO:0000313" key="3">
    <source>
        <dbReference type="Proteomes" id="UP000183180"/>
    </source>
</evidence>
<sequence length="194" mass="21283">MISAVEYAVVNLGAIATLRASTPQLDFLAHHSWYDLDVDSAHRSMASRVLLRSESPEPDFTSNLVIQHFSLGRTEVVRLSELDTTLDIAALGDAVVLNHAVDLNGYLCVDDGTYRADGFQLFVRRSQLAYASADGKSMLSILTATTPEQTWMTTNSEITEMEGRWLQTITNTTSGASQGPTSPESFRCSSPTRY</sequence>
<protein>
    <submittedName>
        <fullName evidence="2">Uncharacterized protein</fullName>
    </submittedName>
</protein>
<dbReference type="RefSeq" id="WP_074852568.1">
    <property type="nucleotide sequence ID" value="NZ_FNLM01000034.1"/>
</dbReference>
<dbReference type="AlphaFoldDB" id="A0A1H2L000"/>
<feature type="region of interest" description="Disordered" evidence="1">
    <location>
        <begin position="171"/>
        <end position="194"/>
    </location>
</feature>
<accession>A0A1H2L000</accession>
<dbReference type="Proteomes" id="UP000183180">
    <property type="component" value="Unassembled WGS sequence"/>
</dbReference>
<gene>
    <name evidence="2" type="ORF">SAMN04488548_1344091</name>
</gene>
<evidence type="ECO:0000256" key="1">
    <source>
        <dbReference type="SAM" id="MobiDB-lite"/>
    </source>
</evidence>
<name>A0A1H2L000_9ACTN</name>
<proteinExistence type="predicted"/>
<dbReference type="OrthoDB" id="4376085at2"/>
<evidence type="ECO:0000313" key="2">
    <source>
        <dbReference type="EMBL" id="SDU74064.1"/>
    </source>
</evidence>
<organism evidence="2 3">
    <name type="scientific">Gordonia westfalica</name>
    <dbReference type="NCBI Taxonomy" id="158898"/>
    <lineage>
        <taxon>Bacteria</taxon>
        <taxon>Bacillati</taxon>
        <taxon>Actinomycetota</taxon>
        <taxon>Actinomycetes</taxon>
        <taxon>Mycobacteriales</taxon>
        <taxon>Gordoniaceae</taxon>
        <taxon>Gordonia</taxon>
    </lineage>
</organism>
<dbReference type="EMBL" id="FNLM01000034">
    <property type="protein sequence ID" value="SDU74064.1"/>
    <property type="molecule type" value="Genomic_DNA"/>
</dbReference>
<reference evidence="2 3" key="1">
    <citation type="submission" date="2016-10" db="EMBL/GenBank/DDBJ databases">
        <authorList>
            <person name="de Groot N.N."/>
        </authorList>
    </citation>
    <scope>NUCLEOTIDE SEQUENCE [LARGE SCALE GENOMIC DNA]</scope>
    <source>
        <strain evidence="2 3">DSM 44215</strain>
    </source>
</reference>
<dbReference type="STRING" id="158898.SAMN04488548_1344091"/>